<dbReference type="OrthoDB" id="8161897at2"/>
<feature type="transmembrane region" description="Helical" evidence="5">
    <location>
        <begin position="7"/>
        <end position="28"/>
    </location>
</feature>
<dbReference type="EMBL" id="SJSN01000002">
    <property type="protein sequence ID" value="TCD12057.1"/>
    <property type="molecule type" value="Genomic_DNA"/>
</dbReference>
<dbReference type="Pfam" id="PF07681">
    <property type="entry name" value="DoxX"/>
    <property type="match status" value="1"/>
</dbReference>
<dbReference type="Proteomes" id="UP000291485">
    <property type="component" value="Unassembled WGS sequence"/>
</dbReference>
<keyword evidence="3 5" id="KW-1133">Transmembrane helix</keyword>
<comment type="subcellular location">
    <subcellularLocation>
        <location evidence="1">Membrane</location>
        <topology evidence="1">Multi-pass membrane protein</topology>
    </subcellularLocation>
</comment>
<feature type="transmembrane region" description="Helical" evidence="5">
    <location>
        <begin position="99"/>
        <end position="116"/>
    </location>
</feature>
<evidence type="ECO:0000313" key="6">
    <source>
        <dbReference type="EMBL" id="TCD12057.1"/>
    </source>
</evidence>
<evidence type="ECO:0000256" key="1">
    <source>
        <dbReference type="ARBA" id="ARBA00004141"/>
    </source>
</evidence>
<accession>A0A4R0P603</accession>
<dbReference type="GO" id="GO:0016020">
    <property type="term" value="C:membrane"/>
    <property type="evidence" value="ECO:0007669"/>
    <property type="project" value="UniProtKB-SubCell"/>
</dbReference>
<comment type="caution">
    <text evidence="6">The sequence shown here is derived from an EMBL/GenBank/DDBJ whole genome shotgun (WGS) entry which is preliminary data.</text>
</comment>
<dbReference type="InterPro" id="IPR032808">
    <property type="entry name" value="DoxX"/>
</dbReference>
<organism evidence="6 7">
    <name type="scientific">Pedobacter frigidisoli</name>
    <dbReference type="NCBI Taxonomy" id="2530455"/>
    <lineage>
        <taxon>Bacteria</taxon>
        <taxon>Pseudomonadati</taxon>
        <taxon>Bacteroidota</taxon>
        <taxon>Sphingobacteriia</taxon>
        <taxon>Sphingobacteriales</taxon>
        <taxon>Sphingobacteriaceae</taxon>
        <taxon>Pedobacter</taxon>
    </lineage>
</organism>
<name>A0A4R0P603_9SPHI</name>
<keyword evidence="4 5" id="KW-0472">Membrane</keyword>
<evidence type="ECO:0000256" key="5">
    <source>
        <dbReference type="SAM" id="Phobius"/>
    </source>
</evidence>
<proteinExistence type="predicted"/>
<evidence type="ECO:0000256" key="4">
    <source>
        <dbReference type="ARBA" id="ARBA00023136"/>
    </source>
</evidence>
<keyword evidence="7" id="KW-1185">Reference proteome</keyword>
<keyword evidence="2 5" id="KW-0812">Transmembrane</keyword>
<evidence type="ECO:0000256" key="2">
    <source>
        <dbReference type="ARBA" id="ARBA00022692"/>
    </source>
</evidence>
<evidence type="ECO:0000313" key="7">
    <source>
        <dbReference type="Proteomes" id="UP000291485"/>
    </source>
</evidence>
<dbReference type="RefSeq" id="WP_131556537.1">
    <property type="nucleotide sequence ID" value="NZ_SJSN01000002.1"/>
</dbReference>
<protein>
    <submittedName>
        <fullName evidence="6">DoxX family membrane protein</fullName>
    </submittedName>
</protein>
<feature type="transmembrane region" description="Helical" evidence="5">
    <location>
        <begin position="75"/>
        <end position="93"/>
    </location>
</feature>
<sequence>MKIALIIIRVLLGGMYLFASVPFFLNISMGDMPKMTADQTTFMTGVMAAKYLMPLIKGTELISGILLLIGRTAPLAAIMIFPITLNIFLYHAFLGPKDLPMVAVMLLFNLFLFYAYRQKYMPMVSK</sequence>
<feature type="transmembrane region" description="Helical" evidence="5">
    <location>
        <begin position="48"/>
        <end position="68"/>
    </location>
</feature>
<reference evidence="6 7" key="1">
    <citation type="submission" date="2019-02" db="EMBL/GenBank/DDBJ databases">
        <title>Pedobacter sp. RP-3-11 sp. nov., isolated from Arctic soil.</title>
        <authorList>
            <person name="Dahal R.H."/>
        </authorList>
    </citation>
    <scope>NUCLEOTIDE SEQUENCE [LARGE SCALE GENOMIC DNA]</scope>
    <source>
        <strain evidence="6 7">RP-3-11</strain>
    </source>
</reference>
<gene>
    <name evidence="6" type="ORF">EZ449_03270</name>
</gene>
<dbReference type="AlphaFoldDB" id="A0A4R0P603"/>
<evidence type="ECO:0000256" key="3">
    <source>
        <dbReference type="ARBA" id="ARBA00022989"/>
    </source>
</evidence>